<reference evidence="3" key="3">
    <citation type="submission" date="2016-03" db="UniProtKB">
        <authorList>
            <consortium name="EnsemblProtists"/>
        </authorList>
    </citation>
    <scope>IDENTIFICATION</scope>
</reference>
<dbReference type="Proteomes" id="UP000011087">
    <property type="component" value="Unassembled WGS sequence"/>
</dbReference>
<sequence length="88" mass="9854">MFLLLMLLPRMFRARDVLAGALLFAFSHHTEAFMGSSLPSFKLRSSNVMRCQGTPRHGILSLRAIDTQQDKSARTAVEEFVSNGKARD</sequence>
<dbReference type="GeneID" id="17303366"/>
<dbReference type="RefSeq" id="XP_005833758.1">
    <property type="nucleotide sequence ID" value="XM_005833701.1"/>
</dbReference>
<dbReference type="EMBL" id="JH992993">
    <property type="protein sequence ID" value="EKX46778.1"/>
    <property type="molecule type" value="Genomic_DNA"/>
</dbReference>
<evidence type="ECO:0000256" key="1">
    <source>
        <dbReference type="SAM" id="SignalP"/>
    </source>
</evidence>
<evidence type="ECO:0000313" key="4">
    <source>
        <dbReference type="Proteomes" id="UP000011087"/>
    </source>
</evidence>
<reference evidence="4" key="2">
    <citation type="submission" date="2012-11" db="EMBL/GenBank/DDBJ databases">
        <authorList>
            <person name="Kuo A."/>
            <person name="Curtis B.A."/>
            <person name="Tanifuji G."/>
            <person name="Burki F."/>
            <person name="Gruber A."/>
            <person name="Irimia M."/>
            <person name="Maruyama S."/>
            <person name="Arias M.C."/>
            <person name="Ball S.G."/>
            <person name="Gile G.H."/>
            <person name="Hirakawa Y."/>
            <person name="Hopkins J.F."/>
            <person name="Rensing S.A."/>
            <person name="Schmutz J."/>
            <person name="Symeonidi A."/>
            <person name="Elias M."/>
            <person name="Eveleigh R.J."/>
            <person name="Herman E.K."/>
            <person name="Klute M.J."/>
            <person name="Nakayama T."/>
            <person name="Obornik M."/>
            <person name="Reyes-Prieto A."/>
            <person name="Armbrust E.V."/>
            <person name="Aves S.J."/>
            <person name="Beiko R.G."/>
            <person name="Coutinho P."/>
            <person name="Dacks J.B."/>
            <person name="Durnford D.G."/>
            <person name="Fast N.M."/>
            <person name="Green B.R."/>
            <person name="Grisdale C."/>
            <person name="Hempe F."/>
            <person name="Henrissat B."/>
            <person name="Hoppner M.P."/>
            <person name="Ishida K.-I."/>
            <person name="Kim E."/>
            <person name="Koreny L."/>
            <person name="Kroth P.G."/>
            <person name="Liu Y."/>
            <person name="Malik S.-B."/>
            <person name="Maier U.G."/>
            <person name="McRose D."/>
            <person name="Mock T."/>
            <person name="Neilson J.A."/>
            <person name="Onodera N.T."/>
            <person name="Poole A.M."/>
            <person name="Pritham E.J."/>
            <person name="Richards T.A."/>
            <person name="Rocap G."/>
            <person name="Roy S.W."/>
            <person name="Sarai C."/>
            <person name="Schaack S."/>
            <person name="Shirato S."/>
            <person name="Slamovits C.H."/>
            <person name="Spencer D.F."/>
            <person name="Suzuki S."/>
            <person name="Worden A.Z."/>
            <person name="Zauner S."/>
            <person name="Barry K."/>
            <person name="Bell C."/>
            <person name="Bharti A.K."/>
            <person name="Crow J.A."/>
            <person name="Grimwood J."/>
            <person name="Kramer R."/>
            <person name="Lindquist E."/>
            <person name="Lucas S."/>
            <person name="Salamov A."/>
            <person name="McFadden G.I."/>
            <person name="Lane C.E."/>
            <person name="Keeling P.J."/>
            <person name="Gray M.W."/>
            <person name="Grigoriev I.V."/>
            <person name="Archibald J.M."/>
        </authorList>
    </citation>
    <scope>NUCLEOTIDE SEQUENCE</scope>
    <source>
        <strain evidence="4">CCMP2712</strain>
    </source>
</reference>
<feature type="chain" id="PRO_5008771202" description="Secreted protein" evidence="1">
    <location>
        <begin position="33"/>
        <end position="88"/>
    </location>
</feature>
<organism evidence="2">
    <name type="scientific">Guillardia theta (strain CCMP2712)</name>
    <name type="common">Cryptophyte</name>
    <dbReference type="NCBI Taxonomy" id="905079"/>
    <lineage>
        <taxon>Eukaryota</taxon>
        <taxon>Cryptophyceae</taxon>
        <taxon>Pyrenomonadales</taxon>
        <taxon>Geminigeraceae</taxon>
        <taxon>Guillardia</taxon>
    </lineage>
</organism>
<keyword evidence="1" id="KW-0732">Signal</keyword>
<dbReference type="PaxDb" id="55529-EKX46778"/>
<dbReference type="KEGG" id="gtt:GUITHDRAFT_107551"/>
<feature type="signal peptide" evidence="1">
    <location>
        <begin position="1"/>
        <end position="32"/>
    </location>
</feature>
<evidence type="ECO:0000313" key="3">
    <source>
        <dbReference type="EnsemblProtists" id="EKX46778"/>
    </source>
</evidence>
<keyword evidence="4" id="KW-1185">Reference proteome</keyword>
<proteinExistence type="predicted"/>
<accession>L1JE41</accession>
<dbReference type="EnsemblProtists" id="EKX46778">
    <property type="protein sequence ID" value="EKX46778"/>
    <property type="gene ID" value="GUITHDRAFT_107551"/>
</dbReference>
<dbReference type="AlphaFoldDB" id="L1JE41"/>
<evidence type="ECO:0000313" key="2">
    <source>
        <dbReference type="EMBL" id="EKX46778.1"/>
    </source>
</evidence>
<protein>
    <recommendedName>
        <fullName evidence="5">Secreted protein</fullName>
    </recommendedName>
</protein>
<gene>
    <name evidence="2" type="ORF">GUITHDRAFT_107551</name>
</gene>
<name>L1JE41_GUITC</name>
<dbReference type="HOGENOM" id="CLU_2473723_0_0_1"/>
<reference evidence="2 4" key="1">
    <citation type="journal article" date="2012" name="Nature">
        <title>Algal genomes reveal evolutionary mosaicism and the fate of nucleomorphs.</title>
        <authorList>
            <consortium name="DOE Joint Genome Institute"/>
            <person name="Curtis B.A."/>
            <person name="Tanifuji G."/>
            <person name="Burki F."/>
            <person name="Gruber A."/>
            <person name="Irimia M."/>
            <person name="Maruyama S."/>
            <person name="Arias M.C."/>
            <person name="Ball S.G."/>
            <person name="Gile G.H."/>
            <person name="Hirakawa Y."/>
            <person name="Hopkins J.F."/>
            <person name="Kuo A."/>
            <person name="Rensing S.A."/>
            <person name="Schmutz J."/>
            <person name="Symeonidi A."/>
            <person name="Elias M."/>
            <person name="Eveleigh R.J."/>
            <person name="Herman E.K."/>
            <person name="Klute M.J."/>
            <person name="Nakayama T."/>
            <person name="Obornik M."/>
            <person name="Reyes-Prieto A."/>
            <person name="Armbrust E.V."/>
            <person name="Aves S.J."/>
            <person name="Beiko R.G."/>
            <person name="Coutinho P."/>
            <person name="Dacks J.B."/>
            <person name="Durnford D.G."/>
            <person name="Fast N.M."/>
            <person name="Green B.R."/>
            <person name="Grisdale C.J."/>
            <person name="Hempel F."/>
            <person name="Henrissat B."/>
            <person name="Hoppner M.P."/>
            <person name="Ishida K."/>
            <person name="Kim E."/>
            <person name="Koreny L."/>
            <person name="Kroth P.G."/>
            <person name="Liu Y."/>
            <person name="Malik S.B."/>
            <person name="Maier U.G."/>
            <person name="McRose D."/>
            <person name="Mock T."/>
            <person name="Neilson J.A."/>
            <person name="Onodera N.T."/>
            <person name="Poole A.M."/>
            <person name="Pritham E.J."/>
            <person name="Richards T.A."/>
            <person name="Rocap G."/>
            <person name="Roy S.W."/>
            <person name="Sarai C."/>
            <person name="Schaack S."/>
            <person name="Shirato S."/>
            <person name="Slamovits C.H."/>
            <person name="Spencer D.F."/>
            <person name="Suzuki S."/>
            <person name="Worden A.Z."/>
            <person name="Zauner S."/>
            <person name="Barry K."/>
            <person name="Bell C."/>
            <person name="Bharti A.K."/>
            <person name="Crow J.A."/>
            <person name="Grimwood J."/>
            <person name="Kramer R."/>
            <person name="Lindquist E."/>
            <person name="Lucas S."/>
            <person name="Salamov A."/>
            <person name="McFadden G.I."/>
            <person name="Lane C.E."/>
            <person name="Keeling P.J."/>
            <person name="Gray M.W."/>
            <person name="Grigoriev I.V."/>
            <person name="Archibald J.M."/>
        </authorList>
    </citation>
    <scope>NUCLEOTIDE SEQUENCE</scope>
    <source>
        <strain evidence="2 4">CCMP2712</strain>
    </source>
</reference>
<evidence type="ECO:0008006" key="5">
    <source>
        <dbReference type="Google" id="ProtNLM"/>
    </source>
</evidence>